<name>A0A5C0XPG4_PYRFU</name>
<protein>
    <submittedName>
        <fullName evidence="1">Uncharacterized protein</fullName>
    </submittedName>
</protein>
<sequence length="103" mass="12361">MSKVMELYKKYLVERDPQQKLKFAKEILDNLLTLQLNPPIWETIRKSTGLKEHEMKEILNYLEEKGEIEIKRAKDGKKLYASTIRSMKRKSKEIPLDMWISRH</sequence>
<dbReference type="EMBL" id="CP023154">
    <property type="protein sequence ID" value="QEK78541.1"/>
    <property type="molecule type" value="Genomic_DNA"/>
</dbReference>
<evidence type="ECO:0000313" key="2">
    <source>
        <dbReference type="Proteomes" id="UP000324354"/>
    </source>
</evidence>
<dbReference type="SUPFAM" id="SSF46785">
    <property type="entry name" value="Winged helix' DNA-binding domain"/>
    <property type="match status" value="1"/>
</dbReference>
<dbReference type="GeneID" id="13301466"/>
<dbReference type="InterPro" id="IPR036390">
    <property type="entry name" value="WH_DNA-bd_sf"/>
</dbReference>
<dbReference type="AlphaFoldDB" id="A0A5C0XPG4"/>
<dbReference type="OrthoDB" id="85992at2157"/>
<reference evidence="1 2" key="1">
    <citation type="submission" date="2017-08" db="EMBL/GenBank/DDBJ databases">
        <title>Resequencing and Reannotation of the genome of Pyrococcus furiosus type strain DSM3638.</title>
        <authorList>
            <person name="Reichelt R.M."/>
            <person name="Bunk B."/>
        </authorList>
    </citation>
    <scope>NUCLEOTIDE SEQUENCE [LARGE SCALE GENOMIC DNA]</scope>
    <source>
        <strain evidence="1 2">DSM 3638</strain>
    </source>
</reference>
<organism evidence="1 2">
    <name type="scientific">Pyrococcus furiosus (strain ATCC 43587 / DSM 3638 / JCM 8422 / Vc1)</name>
    <dbReference type="NCBI Taxonomy" id="186497"/>
    <lineage>
        <taxon>Archaea</taxon>
        <taxon>Methanobacteriati</taxon>
        <taxon>Methanobacteriota</taxon>
        <taxon>Thermococci</taxon>
        <taxon>Thermococcales</taxon>
        <taxon>Thermococcaceae</taxon>
        <taxon>Pyrococcus</taxon>
    </lineage>
</organism>
<dbReference type="Proteomes" id="UP000324354">
    <property type="component" value="Chromosome"/>
</dbReference>
<evidence type="ECO:0000313" key="1">
    <source>
        <dbReference type="EMBL" id="QEK78541.1"/>
    </source>
</evidence>
<dbReference type="RefSeq" id="WP_011012000.1">
    <property type="nucleotide sequence ID" value="NC_003413.1"/>
</dbReference>
<accession>A0A5C0XPG4</accession>
<gene>
    <name evidence="1" type="ORF">PFDSM3638_04345</name>
</gene>
<proteinExistence type="predicted"/>
<dbReference type="GeneID" id="41712677"/>